<dbReference type="PANTHER" id="PTHR37316:SF3">
    <property type="entry name" value="TEICHOIC ACID GLYCEROL-PHOSPHATE TRANSFERASE"/>
    <property type="match status" value="1"/>
</dbReference>
<dbReference type="EMBL" id="LGBR01000001">
    <property type="protein sequence ID" value="KOY51278.1"/>
    <property type="molecule type" value="Genomic_DNA"/>
</dbReference>
<dbReference type="Gene3D" id="3.40.50.11820">
    <property type="match status" value="1"/>
</dbReference>
<keyword evidence="3" id="KW-1003">Cell membrane</keyword>
<evidence type="ECO:0000256" key="5">
    <source>
        <dbReference type="ARBA" id="ARBA00022944"/>
    </source>
</evidence>
<evidence type="ECO:0000313" key="9">
    <source>
        <dbReference type="Proteomes" id="UP000037716"/>
    </source>
</evidence>
<protein>
    <submittedName>
        <fullName evidence="8">CDP-glycerol glycerophosphotransferase, TagB/SpsB family</fullName>
    </submittedName>
    <submittedName>
        <fullName evidence="7">CDP-glycerol:poly(Glycerophosphate) glycerophosphotransferase</fullName>
    </submittedName>
</protein>
<accession>A0A0N0CF24</accession>
<dbReference type="InterPro" id="IPR007554">
    <property type="entry name" value="Glycerophosphate_synth"/>
</dbReference>
<keyword evidence="6" id="KW-0472">Membrane</keyword>
<dbReference type="Proteomes" id="UP000037716">
    <property type="component" value="Unassembled WGS sequence"/>
</dbReference>
<dbReference type="Pfam" id="PF04464">
    <property type="entry name" value="Glyphos_transf"/>
    <property type="match status" value="1"/>
</dbReference>
<comment type="caution">
    <text evidence="7">The sequence shown here is derived from an EMBL/GenBank/DDBJ whole genome shotgun (WGS) entry which is preliminary data.</text>
</comment>
<name>A0A0N0CF24_9FLAO</name>
<dbReference type="GO" id="GO:0005886">
    <property type="term" value="C:plasma membrane"/>
    <property type="evidence" value="ECO:0007669"/>
    <property type="project" value="UniProtKB-SubCell"/>
</dbReference>
<comment type="similarity">
    <text evidence="2">Belongs to the CDP-glycerol glycerophosphotransferase family.</text>
</comment>
<organism evidence="7 9">
    <name type="scientific">Polaribacter dokdonensis DSW-5</name>
    <dbReference type="NCBI Taxonomy" id="1300348"/>
    <lineage>
        <taxon>Bacteria</taxon>
        <taxon>Pseudomonadati</taxon>
        <taxon>Bacteroidota</taxon>
        <taxon>Flavobacteriia</taxon>
        <taxon>Flavobacteriales</taxon>
        <taxon>Flavobacteriaceae</taxon>
    </lineage>
</organism>
<dbReference type="InterPro" id="IPR043149">
    <property type="entry name" value="TagF_N"/>
</dbReference>
<keyword evidence="10" id="KW-1185">Reference proteome</keyword>
<evidence type="ECO:0000256" key="6">
    <source>
        <dbReference type="ARBA" id="ARBA00023136"/>
    </source>
</evidence>
<gene>
    <name evidence="7" type="ORF">I602_838</name>
    <name evidence="8" type="ORF">SAMN05444353_0941</name>
</gene>
<dbReference type="PATRIC" id="fig|1300348.6.peg.837"/>
<keyword evidence="4 7" id="KW-0808">Transferase</keyword>
<proteinExistence type="inferred from homology"/>
<dbReference type="Gene3D" id="3.40.50.12580">
    <property type="match status" value="1"/>
</dbReference>
<evidence type="ECO:0000313" key="10">
    <source>
        <dbReference type="Proteomes" id="UP000183071"/>
    </source>
</evidence>
<dbReference type="STRING" id="1300348.I602_838"/>
<dbReference type="GO" id="GO:0047355">
    <property type="term" value="F:CDP-glycerol glycerophosphotransferase activity"/>
    <property type="evidence" value="ECO:0007669"/>
    <property type="project" value="InterPro"/>
</dbReference>
<dbReference type="InterPro" id="IPR051612">
    <property type="entry name" value="Teichoic_Acid_Biosynth"/>
</dbReference>
<evidence type="ECO:0000256" key="4">
    <source>
        <dbReference type="ARBA" id="ARBA00022679"/>
    </source>
</evidence>
<evidence type="ECO:0000313" key="8">
    <source>
        <dbReference type="EMBL" id="SEE14828.1"/>
    </source>
</evidence>
<keyword evidence="5" id="KW-0777">Teichoic acid biosynthesis</keyword>
<evidence type="ECO:0000256" key="2">
    <source>
        <dbReference type="ARBA" id="ARBA00010488"/>
    </source>
</evidence>
<sequence>MKNKVIGFLINFLKSFIKKKRKIVYHSFPDFTDNSFATFVYVSNNLPEYKNIWLVDSLEKKDFFLKLIANYTASENYIILKKKSIKGFFHYLTAELVFHTHGLFNEFGLIKDQRKINLWHGMPIKKIGFYESLDSKVPFSNVHLATSEFYQKILMKAFGANKKQTQIIGQTRNDFLLDNKITIHHLFNDDKIYENTILWMPTFRKSVVRDLRTDGSIEIDKDFLRNEYLVKLNKFLVDCNSIIYVKLHPMDYRGLDDFDFYTNIRFLSNNTFVEKGINMYSTFNSFDILLTDFSSIYIDFLLLNIPIGFVFSDFEEFKDSRGFVFEDPLKYMPGKIISNENELEIFLTETIINKIDTYTEKRTEIKNLFHKYTSNFNEHLFKNLSKYEF</sequence>
<dbReference type="GO" id="GO:0019350">
    <property type="term" value="P:teichoic acid biosynthetic process"/>
    <property type="evidence" value="ECO:0007669"/>
    <property type="project" value="UniProtKB-KW"/>
</dbReference>
<reference evidence="8 10" key="2">
    <citation type="submission" date="2016-10" db="EMBL/GenBank/DDBJ databases">
        <authorList>
            <person name="Varghese N."/>
            <person name="Submissions S."/>
        </authorList>
    </citation>
    <scope>NUCLEOTIDE SEQUENCE [LARGE SCALE GENOMIC DNA]</scope>
    <source>
        <strain evidence="8 10">DSW-5</strain>
    </source>
</reference>
<evidence type="ECO:0000313" key="7">
    <source>
        <dbReference type="EMBL" id="KOY51278.1"/>
    </source>
</evidence>
<comment type="subcellular location">
    <subcellularLocation>
        <location evidence="1">Cell membrane</location>
        <topology evidence="1">Peripheral membrane protein</topology>
    </subcellularLocation>
</comment>
<dbReference type="Proteomes" id="UP000183071">
    <property type="component" value="Unassembled WGS sequence"/>
</dbReference>
<reference evidence="7 9" key="1">
    <citation type="submission" date="2015-07" db="EMBL/GenBank/DDBJ databases">
        <title>Genome of Polaribacter dokdonenesis DSW-5, isolated from seawater off Dokdo in Korea.</title>
        <authorList>
            <person name="Yoon K."/>
            <person name="Song J.Y."/>
            <person name="Kim J.F."/>
        </authorList>
    </citation>
    <scope>NUCLEOTIDE SEQUENCE [LARGE SCALE GENOMIC DNA]</scope>
    <source>
        <strain evidence="7 9">DSW-5</strain>
    </source>
</reference>
<dbReference type="EMBL" id="FNUE01000001">
    <property type="protein sequence ID" value="SEE14828.1"/>
    <property type="molecule type" value="Genomic_DNA"/>
</dbReference>
<dbReference type="InterPro" id="IPR043148">
    <property type="entry name" value="TagF_C"/>
</dbReference>
<dbReference type="PANTHER" id="PTHR37316">
    <property type="entry name" value="TEICHOIC ACID GLYCEROL-PHOSPHATE PRIMASE"/>
    <property type="match status" value="1"/>
</dbReference>
<dbReference type="AlphaFoldDB" id="A0A0N0CF24"/>
<evidence type="ECO:0000256" key="3">
    <source>
        <dbReference type="ARBA" id="ARBA00022475"/>
    </source>
</evidence>
<evidence type="ECO:0000256" key="1">
    <source>
        <dbReference type="ARBA" id="ARBA00004202"/>
    </source>
</evidence>